<accession>A0ACB7Y0R9</accession>
<keyword evidence="2" id="KW-1185">Reference proteome</keyword>
<evidence type="ECO:0000313" key="2">
    <source>
        <dbReference type="Proteomes" id="UP000828048"/>
    </source>
</evidence>
<gene>
    <name evidence="1" type="ORF">Vadar_014787</name>
</gene>
<organism evidence="1 2">
    <name type="scientific">Vaccinium darrowii</name>
    <dbReference type="NCBI Taxonomy" id="229202"/>
    <lineage>
        <taxon>Eukaryota</taxon>
        <taxon>Viridiplantae</taxon>
        <taxon>Streptophyta</taxon>
        <taxon>Embryophyta</taxon>
        <taxon>Tracheophyta</taxon>
        <taxon>Spermatophyta</taxon>
        <taxon>Magnoliopsida</taxon>
        <taxon>eudicotyledons</taxon>
        <taxon>Gunneridae</taxon>
        <taxon>Pentapetalae</taxon>
        <taxon>asterids</taxon>
        <taxon>Ericales</taxon>
        <taxon>Ericaceae</taxon>
        <taxon>Vaccinioideae</taxon>
        <taxon>Vaccinieae</taxon>
        <taxon>Vaccinium</taxon>
    </lineage>
</organism>
<dbReference type="EMBL" id="CM037155">
    <property type="protein sequence ID" value="KAH7846510.1"/>
    <property type="molecule type" value="Genomic_DNA"/>
</dbReference>
<reference evidence="1 2" key="1">
    <citation type="journal article" date="2021" name="Hortic Res">
        <title>High-quality reference genome and annotation aids understanding of berry development for evergreen blueberry (Vaccinium darrowii).</title>
        <authorList>
            <person name="Yu J."/>
            <person name="Hulse-Kemp A.M."/>
            <person name="Babiker E."/>
            <person name="Staton M."/>
        </authorList>
    </citation>
    <scope>NUCLEOTIDE SEQUENCE [LARGE SCALE GENOMIC DNA]</scope>
    <source>
        <strain evidence="2">cv. NJ 8807/NJ 8810</strain>
        <tissue evidence="1">Young leaf</tissue>
    </source>
</reference>
<protein>
    <submittedName>
        <fullName evidence="1">Uncharacterized protein</fullName>
    </submittedName>
</protein>
<proteinExistence type="predicted"/>
<name>A0ACB7Y0R9_9ERIC</name>
<evidence type="ECO:0000313" key="1">
    <source>
        <dbReference type="EMBL" id="KAH7846510.1"/>
    </source>
</evidence>
<comment type="caution">
    <text evidence="1">The sequence shown here is derived from an EMBL/GenBank/DDBJ whole genome shotgun (WGS) entry which is preliminary data.</text>
</comment>
<sequence length="149" mass="16516">MPSQAKESAGIPGRLGEVLDWFYSNAKGNGFSCTILNCTLAATVYWLWQERNSGIFRGVAKGQILVVEAIANGIRDFLSSRRNVKSSLENKLCCASDRFRKPGRGKGTPMDHKLTKVDDKDEFEKVRIGLPVWTIKRRVRQIAAGATTA</sequence>
<dbReference type="Proteomes" id="UP000828048">
    <property type="component" value="Chromosome 5"/>
</dbReference>